<dbReference type="Proteomes" id="UP000002207">
    <property type="component" value="Chromosome"/>
</dbReference>
<evidence type="ECO:0000313" key="2">
    <source>
        <dbReference type="Proteomes" id="UP000002207"/>
    </source>
</evidence>
<dbReference type="HOGENOM" id="CLU_2044584_0_0_0"/>
<dbReference type="EMBL" id="CP001472">
    <property type="protein sequence ID" value="ACO32059.1"/>
    <property type="molecule type" value="Genomic_DNA"/>
</dbReference>
<organism evidence="1 2">
    <name type="scientific">Acidobacterium capsulatum (strain ATCC 51196 / DSM 11244 / BCRC 80197 / JCM 7670 / NBRC 15755 / NCIMB 13165 / 161)</name>
    <dbReference type="NCBI Taxonomy" id="240015"/>
    <lineage>
        <taxon>Bacteria</taxon>
        <taxon>Pseudomonadati</taxon>
        <taxon>Acidobacteriota</taxon>
        <taxon>Terriglobia</taxon>
        <taxon>Terriglobales</taxon>
        <taxon>Acidobacteriaceae</taxon>
        <taxon>Acidobacterium</taxon>
    </lineage>
</organism>
<dbReference type="InParanoid" id="C1F8S4"/>
<accession>C1F8S4</accession>
<reference evidence="1 2" key="1">
    <citation type="journal article" date="2009" name="Appl. Environ. Microbiol.">
        <title>Three genomes from the phylum Acidobacteria provide insight into the lifestyles of these microorganisms in soils.</title>
        <authorList>
            <person name="Ward N.L."/>
            <person name="Challacombe J.F."/>
            <person name="Janssen P.H."/>
            <person name="Henrissat B."/>
            <person name="Coutinho P.M."/>
            <person name="Wu M."/>
            <person name="Xie G."/>
            <person name="Haft D.H."/>
            <person name="Sait M."/>
            <person name="Badger J."/>
            <person name="Barabote R.D."/>
            <person name="Bradley B."/>
            <person name="Brettin T.S."/>
            <person name="Brinkac L.M."/>
            <person name="Bruce D."/>
            <person name="Creasy T."/>
            <person name="Daugherty S.C."/>
            <person name="Davidsen T.M."/>
            <person name="DeBoy R.T."/>
            <person name="Detter J.C."/>
            <person name="Dodson R.J."/>
            <person name="Durkin A.S."/>
            <person name="Ganapathy A."/>
            <person name="Gwinn-Giglio M."/>
            <person name="Han C.S."/>
            <person name="Khouri H."/>
            <person name="Kiss H."/>
            <person name="Kothari S.P."/>
            <person name="Madupu R."/>
            <person name="Nelson K.E."/>
            <person name="Nelson W.C."/>
            <person name="Paulsen I."/>
            <person name="Penn K."/>
            <person name="Ren Q."/>
            <person name="Rosovitz M.J."/>
            <person name="Selengut J.D."/>
            <person name="Shrivastava S."/>
            <person name="Sullivan S.A."/>
            <person name="Tapia R."/>
            <person name="Thompson L.S."/>
            <person name="Watkins K.L."/>
            <person name="Yang Q."/>
            <person name="Yu C."/>
            <person name="Zafar N."/>
            <person name="Zhou L."/>
            <person name="Kuske C.R."/>
        </authorList>
    </citation>
    <scope>NUCLEOTIDE SEQUENCE [LARGE SCALE GENOMIC DNA]</scope>
    <source>
        <strain evidence="2">ATCC 51196 / DSM 11244 / BCRC 80197 / JCM 7670 / NBRC 15755 / NCIMB 13165 / 161</strain>
    </source>
</reference>
<sequence>MDESCTGRTCFAEFPFAQQHSRLLWCLTEQQHPKKGRSPMQEKVDRIEKFSVAELANLRAELMRSGLDSRQAAEILSTFLIGRGYGVDSQRVTEAALRMERSGCTTDCMQAELESVALIM</sequence>
<evidence type="ECO:0000313" key="1">
    <source>
        <dbReference type="EMBL" id="ACO32059.1"/>
    </source>
</evidence>
<proteinExistence type="predicted"/>
<protein>
    <submittedName>
        <fullName evidence="1">Uncharacterized protein</fullName>
    </submittedName>
</protein>
<name>C1F8S4_ACIC5</name>
<dbReference type="eggNOG" id="ENOG50336KP">
    <property type="taxonomic scope" value="Bacteria"/>
</dbReference>
<dbReference type="AlphaFoldDB" id="C1F8S4"/>
<keyword evidence="2" id="KW-1185">Reference proteome</keyword>
<gene>
    <name evidence="1" type="ordered locus">ACP_1978</name>
</gene>
<dbReference type="KEGG" id="aca:ACP_1978"/>
<dbReference type="STRING" id="240015.ACP_1978"/>